<protein>
    <recommendedName>
        <fullName evidence="2">Peptidase A9 domain-containing protein</fullName>
    </recommendedName>
</protein>
<evidence type="ECO:0000256" key="1">
    <source>
        <dbReference type="SAM" id="MobiDB-lite"/>
    </source>
</evidence>
<dbReference type="InterPro" id="IPR001641">
    <property type="entry name" value="Spumavirus_A9"/>
</dbReference>
<name>A0AA88Y2A8_PINIB</name>
<comment type="caution">
    <text evidence="3">The sequence shown here is derived from an EMBL/GenBank/DDBJ whole genome shotgun (WGS) entry which is preliminary data.</text>
</comment>
<dbReference type="AlphaFoldDB" id="A0AA88Y2A8"/>
<feature type="region of interest" description="Disordered" evidence="1">
    <location>
        <begin position="110"/>
        <end position="129"/>
    </location>
</feature>
<dbReference type="EMBL" id="VSWD01000011">
    <property type="protein sequence ID" value="KAK3087903.1"/>
    <property type="molecule type" value="Genomic_DNA"/>
</dbReference>
<dbReference type="GO" id="GO:0004190">
    <property type="term" value="F:aspartic-type endopeptidase activity"/>
    <property type="evidence" value="ECO:0007669"/>
    <property type="project" value="InterPro"/>
</dbReference>
<accession>A0AA88Y2A8</accession>
<organism evidence="3 4">
    <name type="scientific">Pinctada imbricata</name>
    <name type="common">Atlantic pearl-oyster</name>
    <name type="synonym">Pinctada martensii</name>
    <dbReference type="NCBI Taxonomy" id="66713"/>
    <lineage>
        <taxon>Eukaryota</taxon>
        <taxon>Metazoa</taxon>
        <taxon>Spiralia</taxon>
        <taxon>Lophotrochozoa</taxon>
        <taxon>Mollusca</taxon>
        <taxon>Bivalvia</taxon>
        <taxon>Autobranchia</taxon>
        <taxon>Pteriomorphia</taxon>
        <taxon>Pterioida</taxon>
        <taxon>Pterioidea</taxon>
        <taxon>Pteriidae</taxon>
        <taxon>Pinctada</taxon>
    </lineage>
</organism>
<sequence>MIVDVMIDRKECDGEEIVDFLIESEDSLASRYGITMAATMVNADSVVPQVRLLNPFKFDCHLREGATIGLAQENMAKHVVDTLFEYNTKQYTEEESRVRCIKHEITQETMNSSCKTESSSDNDQRVPPHLQSLYDESESTLTNEEKKKLENLLTKHSETFSKHENDIGLTNVVYHKIDTGDSRPIKQPPRRVPRALVNQELEAIKKLEEKKVIQKSSSP</sequence>
<dbReference type="GO" id="GO:0006508">
    <property type="term" value="P:proteolysis"/>
    <property type="evidence" value="ECO:0007669"/>
    <property type="project" value="InterPro"/>
</dbReference>
<dbReference type="InterPro" id="IPR043502">
    <property type="entry name" value="DNA/RNA_pol_sf"/>
</dbReference>
<keyword evidence="4" id="KW-1185">Reference proteome</keyword>
<dbReference type="Proteomes" id="UP001186944">
    <property type="component" value="Unassembled WGS sequence"/>
</dbReference>
<gene>
    <name evidence="3" type="ORF">FSP39_012309</name>
</gene>
<feature type="compositionally biased region" description="Polar residues" evidence="1">
    <location>
        <begin position="110"/>
        <end position="121"/>
    </location>
</feature>
<dbReference type="SUPFAM" id="SSF56672">
    <property type="entry name" value="DNA/RNA polymerases"/>
    <property type="match status" value="1"/>
</dbReference>
<evidence type="ECO:0000313" key="3">
    <source>
        <dbReference type="EMBL" id="KAK3087903.1"/>
    </source>
</evidence>
<evidence type="ECO:0000313" key="4">
    <source>
        <dbReference type="Proteomes" id="UP001186944"/>
    </source>
</evidence>
<feature type="domain" description="Peptidase A9" evidence="2">
    <location>
        <begin position="138"/>
        <end position="187"/>
    </location>
</feature>
<dbReference type="Pfam" id="PF03539">
    <property type="entry name" value="Spuma_A9PTase"/>
    <property type="match status" value="1"/>
</dbReference>
<reference evidence="3" key="1">
    <citation type="submission" date="2019-08" db="EMBL/GenBank/DDBJ databases">
        <title>The improved chromosome-level genome for the pearl oyster Pinctada fucata martensii using PacBio sequencing and Hi-C.</title>
        <authorList>
            <person name="Zheng Z."/>
        </authorList>
    </citation>
    <scope>NUCLEOTIDE SEQUENCE</scope>
    <source>
        <strain evidence="3">ZZ-2019</strain>
        <tissue evidence="3">Adductor muscle</tissue>
    </source>
</reference>
<proteinExistence type="predicted"/>
<evidence type="ECO:0000259" key="2">
    <source>
        <dbReference type="Pfam" id="PF03539"/>
    </source>
</evidence>